<reference evidence="2 3" key="1">
    <citation type="journal article" date="2019" name="Sci. Rep.">
        <title>Orb-weaving spider Araneus ventricosus genome elucidates the spidroin gene catalogue.</title>
        <authorList>
            <person name="Kono N."/>
            <person name="Nakamura H."/>
            <person name="Ohtoshi R."/>
            <person name="Moran D.A.P."/>
            <person name="Shinohara A."/>
            <person name="Yoshida Y."/>
            <person name="Fujiwara M."/>
            <person name="Mori M."/>
            <person name="Tomita M."/>
            <person name="Arakawa K."/>
        </authorList>
    </citation>
    <scope>NUCLEOTIDE SEQUENCE [LARGE SCALE GENOMIC DNA]</scope>
</reference>
<name>A0A4Y2AFX1_ARAVE</name>
<protein>
    <submittedName>
        <fullName evidence="2">Uncharacterized protein</fullName>
    </submittedName>
</protein>
<proteinExistence type="predicted"/>
<gene>
    <name evidence="2" type="ORF">AVEN_65305_1</name>
</gene>
<evidence type="ECO:0000256" key="1">
    <source>
        <dbReference type="SAM" id="MobiDB-lite"/>
    </source>
</evidence>
<organism evidence="2 3">
    <name type="scientific">Araneus ventricosus</name>
    <name type="common">Orbweaver spider</name>
    <name type="synonym">Epeira ventricosa</name>
    <dbReference type="NCBI Taxonomy" id="182803"/>
    <lineage>
        <taxon>Eukaryota</taxon>
        <taxon>Metazoa</taxon>
        <taxon>Ecdysozoa</taxon>
        <taxon>Arthropoda</taxon>
        <taxon>Chelicerata</taxon>
        <taxon>Arachnida</taxon>
        <taxon>Araneae</taxon>
        <taxon>Araneomorphae</taxon>
        <taxon>Entelegynae</taxon>
        <taxon>Araneoidea</taxon>
        <taxon>Araneidae</taxon>
        <taxon>Araneus</taxon>
    </lineage>
</organism>
<accession>A0A4Y2AFX1</accession>
<dbReference type="AlphaFoldDB" id="A0A4Y2AFX1"/>
<comment type="caution">
    <text evidence="2">The sequence shown here is derived from an EMBL/GenBank/DDBJ whole genome shotgun (WGS) entry which is preliminary data.</text>
</comment>
<feature type="region of interest" description="Disordered" evidence="1">
    <location>
        <begin position="30"/>
        <end position="52"/>
    </location>
</feature>
<dbReference type="EMBL" id="BGPR01000016">
    <property type="protein sequence ID" value="GBL78761.1"/>
    <property type="molecule type" value="Genomic_DNA"/>
</dbReference>
<keyword evidence="3" id="KW-1185">Reference proteome</keyword>
<evidence type="ECO:0000313" key="2">
    <source>
        <dbReference type="EMBL" id="GBL78761.1"/>
    </source>
</evidence>
<dbReference type="Proteomes" id="UP000499080">
    <property type="component" value="Unassembled WGS sequence"/>
</dbReference>
<evidence type="ECO:0000313" key="3">
    <source>
        <dbReference type="Proteomes" id="UP000499080"/>
    </source>
</evidence>
<sequence>MKLKYDRDHRKLEPDFLTNQNIFDNIHSHNEAEHTNDQKRKHISGSNTLNNDRNALQNKKLHSFSSAYSPYMEQTFGTYGWTEGYSKSYPERGSFNVPYIVCTDPRSVHQELRTEPYFNNLYIVPWKEKSSWLRPSSSFWTDSIGNHRSTFEMPMATKNFHHLSEDLVRNGLARNILQREFS</sequence>